<evidence type="ECO:0000259" key="4">
    <source>
        <dbReference type="PROSITE" id="PS50240"/>
    </source>
</evidence>
<dbReference type="CDD" id="cd00190">
    <property type="entry name" value="Tryp_SPc"/>
    <property type="match status" value="1"/>
</dbReference>
<evidence type="ECO:0000313" key="6">
    <source>
        <dbReference type="Proteomes" id="UP000243542"/>
    </source>
</evidence>
<dbReference type="GO" id="GO:0006508">
    <property type="term" value="P:proteolysis"/>
    <property type="evidence" value="ECO:0007669"/>
    <property type="project" value="InterPro"/>
</dbReference>
<dbReference type="InterPro" id="IPR043504">
    <property type="entry name" value="Peptidase_S1_PA_chymotrypsin"/>
</dbReference>
<evidence type="ECO:0000256" key="3">
    <source>
        <dbReference type="SAM" id="SignalP"/>
    </source>
</evidence>
<proteinExistence type="inferred from homology"/>
<dbReference type="EMBL" id="PDJK01000002">
    <property type="protein sequence ID" value="PFG49433.1"/>
    <property type="molecule type" value="Genomic_DNA"/>
</dbReference>
<dbReference type="InterPro" id="IPR001254">
    <property type="entry name" value="Trypsin_dom"/>
</dbReference>
<sequence length="251" mass="25473">MPKRLLTLLSAVVAGMALSTGSATAGSVIVGGTAADQPYPYAVSLHTSDDTLYCAGSLVTPTWVVTAAHCLSRERPETIQLRVGTNEAGKGGEKPEAAEFVLNPHFNAANRTGDLGLVRLAKPVKAAPVPIGGTAGPGTAVRLLGWGQTCATPECGPLASSLQQLDTKLVDGAKCTSTFDGTTELCTDNADGKAGSCYGDSGGPELARDGDRWVLVGLVSRPGNGSATCATAPSIATSVVAHQPWIAEKTG</sequence>
<feature type="domain" description="Peptidase S1" evidence="4">
    <location>
        <begin position="29"/>
        <end position="251"/>
    </location>
</feature>
<dbReference type="SMART" id="SM00020">
    <property type="entry name" value="Tryp_SPc"/>
    <property type="match status" value="1"/>
</dbReference>
<dbReference type="InterPro" id="IPR050430">
    <property type="entry name" value="Peptidase_S1"/>
</dbReference>
<dbReference type="PANTHER" id="PTHR24276">
    <property type="entry name" value="POLYSERASE-RELATED"/>
    <property type="match status" value="1"/>
</dbReference>
<keyword evidence="2" id="KW-1015">Disulfide bond</keyword>
<reference evidence="5 6" key="1">
    <citation type="submission" date="2017-10" db="EMBL/GenBank/DDBJ databases">
        <title>Sequencing the genomes of 1000 actinobacteria strains.</title>
        <authorList>
            <person name="Klenk H.-P."/>
        </authorList>
    </citation>
    <scope>NUCLEOTIDE SEQUENCE [LARGE SCALE GENOMIC DNA]</scope>
    <source>
        <strain evidence="5 6">DSM 46092</strain>
    </source>
</reference>
<keyword evidence="3" id="KW-0732">Signal</keyword>
<dbReference type="InterPro" id="IPR009003">
    <property type="entry name" value="Peptidase_S1_PA"/>
</dbReference>
<name>A0A2A9FES7_9PSEU</name>
<gene>
    <name evidence="5" type="ORF">ATK36_4588</name>
</gene>
<dbReference type="InterPro" id="IPR001314">
    <property type="entry name" value="Peptidase_S1A"/>
</dbReference>
<evidence type="ECO:0000313" key="5">
    <source>
        <dbReference type="EMBL" id="PFG49433.1"/>
    </source>
</evidence>
<dbReference type="Proteomes" id="UP000243542">
    <property type="component" value="Unassembled WGS sequence"/>
</dbReference>
<dbReference type="PRINTS" id="PR00722">
    <property type="entry name" value="CHYMOTRYPSIN"/>
</dbReference>
<dbReference type="GO" id="GO:0004252">
    <property type="term" value="F:serine-type endopeptidase activity"/>
    <property type="evidence" value="ECO:0007669"/>
    <property type="project" value="InterPro"/>
</dbReference>
<accession>A0A2A9FES7</accession>
<dbReference type="FunFam" id="2.40.10.10:FF:000068">
    <property type="entry name" value="transmembrane protease serine 2"/>
    <property type="match status" value="1"/>
</dbReference>
<comment type="similarity">
    <text evidence="1">Belongs to the peptidase S1 family.</text>
</comment>
<feature type="chain" id="PRO_5012496073" evidence="3">
    <location>
        <begin position="26"/>
        <end position="251"/>
    </location>
</feature>
<protein>
    <submittedName>
        <fullName evidence="5">Trypsin</fullName>
    </submittedName>
</protein>
<dbReference type="AlphaFoldDB" id="A0A2A9FES7"/>
<evidence type="ECO:0000256" key="2">
    <source>
        <dbReference type="ARBA" id="ARBA00023157"/>
    </source>
</evidence>
<dbReference type="PROSITE" id="PS00134">
    <property type="entry name" value="TRYPSIN_HIS"/>
    <property type="match status" value="1"/>
</dbReference>
<dbReference type="Pfam" id="PF00089">
    <property type="entry name" value="Trypsin"/>
    <property type="match status" value="1"/>
</dbReference>
<dbReference type="PANTHER" id="PTHR24276:SF98">
    <property type="entry name" value="FI18310P1-RELATED"/>
    <property type="match status" value="1"/>
</dbReference>
<organism evidence="5 6">
    <name type="scientific">Amycolatopsis sulphurea</name>
    <dbReference type="NCBI Taxonomy" id="76022"/>
    <lineage>
        <taxon>Bacteria</taxon>
        <taxon>Bacillati</taxon>
        <taxon>Actinomycetota</taxon>
        <taxon>Actinomycetes</taxon>
        <taxon>Pseudonocardiales</taxon>
        <taxon>Pseudonocardiaceae</taxon>
        <taxon>Amycolatopsis</taxon>
    </lineage>
</organism>
<comment type="caution">
    <text evidence="5">The sequence shown here is derived from an EMBL/GenBank/DDBJ whole genome shotgun (WGS) entry which is preliminary data.</text>
</comment>
<dbReference type="RefSeq" id="WP_098513330.1">
    <property type="nucleotide sequence ID" value="NZ_JBIAKZ010000042.1"/>
</dbReference>
<feature type="signal peptide" evidence="3">
    <location>
        <begin position="1"/>
        <end position="25"/>
    </location>
</feature>
<dbReference type="Gene3D" id="2.40.10.10">
    <property type="entry name" value="Trypsin-like serine proteases"/>
    <property type="match status" value="1"/>
</dbReference>
<dbReference type="InterPro" id="IPR018114">
    <property type="entry name" value="TRYPSIN_HIS"/>
</dbReference>
<keyword evidence="6" id="KW-1185">Reference proteome</keyword>
<evidence type="ECO:0000256" key="1">
    <source>
        <dbReference type="ARBA" id="ARBA00007664"/>
    </source>
</evidence>
<dbReference type="SUPFAM" id="SSF50494">
    <property type="entry name" value="Trypsin-like serine proteases"/>
    <property type="match status" value="1"/>
</dbReference>
<dbReference type="PROSITE" id="PS50240">
    <property type="entry name" value="TRYPSIN_DOM"/>
    <property type="match status" value="1"/>
</dbReference>